<feature type="compositionally biased region" description="Polar residues" evidence="1">
    <location>
        <begin position="12"/>
        <end position="31"/>
    </location>
</feature>
<feature type="transmembrane region" description="Helical" evidence="2">
    <location>
        <begin position="104"/>
        <end position="123"/>
    </location>
</feature>
<sequence length="464" mass="51718">MDAYPAELARQDTPSTRCRSPPSASASNKYNFHSASNAPNAIRFGVRLLRRFILGPHMISATSYQMTLLTGKNYQNNTQLYILGGFFLAGTFVWYPLFRLKPSIWVLGLPWFFFSIAFFLIGLPSSKILPVHQIIAQVATWSYSIASAAGDDAEEELPMALAKPVRTQRISTNRQWQNLDRSDALLLTRARRASEDVRMCTRRDREQQKVVQPPPPPPPRQQEPKPRQRLMLILPASKPKPKIDPTPTPTLTPKTEEEERPAKRQRRSKARPSTSPPGPTARPTTPKPKHPTQTHPRPSLSLRRRPDFDQPASAWSSIDRLFVCSSGWYKAKIDSFSEFRIYPSKGKLSVQRNSKPARSTGAAGPKVSKQQMKGGKGRQQRSPVCGDLRRPVQTFEVAARLISAPSSASNVLSPESLVQWQLTISCPSTSLSTTNFSLFAFFSLGLVVSSPSPSTSDARTWLVG</sequence>
<dbReference type="PANTHER" id="PTHR47182">
    <property type="entry name" value="CELL WALL ALPHA-1,3-GLUCAN SYNTHASE AGS1-RELATED"/>
    <property type="match status" value="1"/>
</dbReference>
<dbReference type="Proteomes" id="UP001215280">
    <property type="component" value="Unassembled WGS sequence"/>
</dbReference>
<feature type="compositionally biased region" description="Pro residues" evidence="1">
    <location>
        <begin position="212"/>
        <end position="221"/>
    </location>
</feature>
<name>A0AAD7I2Q1_9AGAR</name>
<dbReference type="InterPro" id="IPR058655">
    <property type="entry name" value="Mok11-14/Ags1-like"/>
</dbReference>
<dbReference type="EMBL" id="JARJLG010000166">
    <property type="protein sequence ID" value="KAJ7733729.1"/>
    <property type="molecule type" value="Genomic_DNA"/>
</dbReference>
<dbReference type="GO" id="GO:0070600">
    <property type="term" value="P:fungal-type cell wall (1-&gt;3)-alpha-glucan biosynthetic process"/>
    <property type="evidence" value="ECO:0007669"/>
    <property type="project" value="TreeGrafter"/>
</dbReference>
<feature type="region of interest" description="Disordered" evidence="1">
    <location>
        <begin position="1"/>
        <end position="31"/>
    </location>
</feature>
<dbReference type="PANTHER" id="PTHR47182:SF2">
    <property type="entry name" value="CELL WALL ALPHA-1,3-GLUCAN SYNTHASE AGS1"/>
    <property type="match status" value="1"/>
</dbReference>
<comment type="caution">
    <text evidence="4">The sequence shown here is derived from an EMBL/GenBank/DDBJ whole genome shotgun (WGS) entry which is preliminary data.</text>
</comment>
<reference evidence="4" key="1">
    <citation type="submission" date="2023-03" db="EMBL/GenBank/DDBJ databases">
        <title>Massive genome expansion in bonnet fungi (Mycena s.s.) driven by repeated elements and novel gene families across ecological guilds.</title>
        <authorList>
            <consortium name="Lawrence Berkeley National Laboratory"/>
            <person name="Harder C.B."/>
            <person name="Miyauchi S."/>
            <person name="Viragh M."/>
            <person name="Kuo A."/>
            <person name="Thoen E."/>
            <person name="Andreopoulos B."/>
            <person name="Lu D."/>
            <person name="Skrede I."/>
            <person name="Drula E."/>
            <person name="Henrissat B."/>
            <person name="Morin E."/>
            <person name="Kohler A."/>
            <person name="Barry K."/>
            <person name="LaButti K."/>
            <person name="Morin E."/>
            <person name="Salamov A."/>
            <person name="Lipzen A."/>
            <person name="Mereny Z."/>
            <person name="Hegedus B."/>
            <person name="Baldrian P."/>
            <person name="Stursova M."/>
            <person name="Weitz H."/>
            <person name="Taylor A."/>
            <person name="Grigoriev I.V."/>
            <person name="Nagy L.G."/>
            <person name="Martin F."/>
            <person name="Kauserud H."/>
        </authorList>
    </citation>
    <scope>NUCLEOTIDE SEQUENCE</scope>
    <source>
        <strain evidence="4">CBHHK188m</strain>
    </source>
</reference>
<evidence type="ECO:0000313" key="4">
    <source>
        <dbReference type="EMBL" id="KAJ7733729.1"/>
    </source>
</evidence>
<organism evidence="4 5">
    <name type="scientific">Mycena maculata</name>
    <dbReference type="NCBI Taxonomy" id="230809"/>
    <lineage>
        <taxon>Eukaryota</taxon>
        <taxon>Fungi</taxon>
        <taxon>Dikarya</taxon>
        <taxon>Basidiomycota</taxon>
        <taxon>Agaricomycotina</taxon>
        <taxon>Agaricomycetes</taxon>
        <taxon>Agaricomycetidae</taxon>
        <taxon>Agaricales</taxon>
        <taxon>Marasmiineae</taxon>
        <taxon>Mycenaceae</taxon>
        <taxon>Mycena</taxon>
    </lineage>
</organism>
<gene>
    <name evidence="4" type="ORF">DFH07DRAFT_780518</name>
</gene>
<dbReference type="GO" id="GO:0009277">
    <property type="term" value="C:fungal-type cell wall"/>
    <property type="evidence" value="ECO:0007669"/>
    <property type="project" value="TreeGrafter"/>
</dbReference>
<evidence type="ECO:0000313" key="5">
    <source>
        <dbReference type="Proteomes" id="UP001215280"/>
    </source>
</evidence>
<keyword evidence="2" id="KW-0812">Transmembrane</keyword>
<accession>A0AAD7I2Q1</accession>
<dbReference type="Pfam" id="PF26127">
    <property type="entry name" value="12TM_Mok13"/>
    <property type="match status" value="1"/>
</dbReference>
<feature type="region of interest" description="Disordered" evidence="1">
    <location>
        <begin position="347"/>
        <end position="384"/>
    </location>
</feature>
<feature type="transmembrane region" description="Helical" evidence="2">
    <location>
        <begin position="80"/>
        <end position="98"/>
    </location>
</feature>
<keyword evidence="5" id="KW-1185">Reference proteome</keyword>
<proteinExistence type="predicted"/>
<evidence type="ECO:0000256" key="2">
    <source>
        <dbReference type="SAM" id="Phobius"/>
    </source>
</evidence>
<feature type="domain" description="Cell wall alpha-1,3-glucan synthase Mok11-14/Ags1-like transmembrane" evidence="3">
    <location>
        <begin position="57"/>
        <end position="150"/>
    </location>
</feature>
<evidence type="ECO:0000259" key="3">
    <source>
        <dbReference type="Pfam" id="PF26127"/>
    </source>
</evidence>
<feature type="region of interest" description="Disordered" evidence="1">
    <location>
        <begin position="195"/>
        <end position="311"/>
    </location>
</feature>
<dbReference type="InterPro" id="IPR058654">
    <property type="entry name" value="Mok11-14/Ags1-like_TM"/>
</dbReference>
<evidence type="ECO:0000256" key="1">
    <source>
        <dbReference type="SAM" id="MobiDB-lite"/>
    </source>
</evidence>
<keyword evidence="2" id="KW-0472">Membrane</keyword>
<dbReference type="AlphaFoldDB" id="A0AAD7I2Q1"/>
<protein>
    <recommendedName>
        <fullName evidence="3">Cell wall alpha-1,3-glucan synthase Mok11-14/Ags1-like transmembrane domain-containing protein</fullName>
    </recommendedName>
</protein>
<keyword evidence="2" id="KW-1133">Transmembrane helix</keyword>
<feature type="compositionally biased region" description="Basic and acidic residues" evidence="1">
    <location>
        <begin position="195"/>
        <end position="208"/>
    </location>
</feature>
<dbReference type="GO" id="GO:0047657">
    <property type="term" value="F:alpha-1,3-glucan synthase activity"/>
    <property type="evidence" value="ECO:0007669"/>
    <property type="project" value="TreeGrafter"/>
</dbReference>